<evidence type="ECO:0000256" key="2">
    <source>
        <dbReference type="ARBA" id="ARBA00022525"/>
    </source>
</evidence>
<feature type="non-terminal residue" evidence="5">
    <location>
        <position position="86"/>
    </location>
</feature>
<accession>A0A227IZ60</accession>
<dbReference type="SUPFAM" id="SSF51120">
    <property type="entry name" value="beta-Roll"/>
    <property type="match status" value="1"/>
</dbReference>
<protein>
    <recommendedName>
        <fullName evidence="4">Peptidase M10 serralysin C-terminal domain-containing protein</fullName>
    </recommendedName>
</protein>
<reference evidence="5 6" key="1">
    <citation type="journal article" date="2017" name="Appl. Environ. Microbiol.">
        <title>Parallel evolution of two clades of a major Atlantic endemic Vibrio parahaemolyticus pathogen lineage by independent acquisition of related pathogenicity islands.</title>
        <authorList>
            <person name="Xu F."/>
            <person name="Gonzalez-Escalona N."/>
            <person name="Drees K.P."/>
            <person name="Sebra R.P."/>
            <person name="Cooper V.S."/>
            <person name="Jones S.H."/>
            <person name="Whistler C.A."/>
        </authorList>
    </citation>
    <scope>NUCLEOTIDE SEQUENCE [LARGE SCALE GENOMIC DNA]</scope>
    <source>
        <strain evidence="5 6">MAVP-3</strain>
    </source>
</reference>
<feature type="non-terminal residue" evidence="5">
    <location>
        <position position="1"/>
    </location>
</feature>
<dbReference type="Gene3D" id="2.150.10.10">
    <property type="entry name" value="Serralysin-like metalloprotease, C-terminal"/>
    <property type="match status" value="1"/>
</dbReference>
<evidence type="ECO:0000313" key="5">
    <source>
        <dbReference type="EMBL" id="OXE28120.1"/>
    </source>
</evidence>
<sequence length="86" mass="9030">GGLGSDILTGGGGNDIFKWTQDTVDEGAVDTITDFTLNEDTIDLKDVIADLNDPMAGIDELLAHIQADYDATTDNVSLSITTDANV</sequence>
<dbReference type="Pfam" id="PF08548">
    <property type="entry name" value="Peptidase_M10_C"/>
    <property type="match status" value="1"/>
</dbReference>
<dbReference type="InterPro" id="IPR013858">
    <property type="entry name" value="Peptidase_M10B_C"/>
</dbReference>
<dbReference type="Proteomes" id="UP000214596">
    <property type="component" value="Unassembled WGS sequence"/>
</dbReference>
<dbReference type="InterPro" id="IPR011049">
    <property type="entry name" value="Serralysin-like_metalloprot_C"/>
</dbReference>
<dbReference type="InterPro" id="IPR019960">
    <property type="entry name" value="T1SS_VCA0849"/>
</dbReference>
<evidence type="ECO:0000259" key="4">
    <source>
        <dbReference type="Pfam" id="PF08548"/>
    </source>
</evidence>
<evidence type="ECO:0000256" key="1">
    <source>
        <dbReference type="ARBA" id="ARBA00004613"/>
    </source>
</evidence>
<comment type="caution">
    <text evidence="5">The sequence shown here is derived from an EMBL/GenBank/DDBJ whole genome shotgun (WGS) entry which is preliminary data.</text>
</comment>
<dbReference type="EMBL" id="NIXT01004705">
    <property type="protein sequence ID" value="OXE28120.1"/>
    <property type="molecule type" value="Genomic_DNA"/>
</dbReference>
<keyword evidence="3" id="KW-0677">Repeat</keyword>
<proteinExistence type="predicted"/>
<organism evidence="5 6">
    <name type="scientific">Vibrio parahaemolyticus</name>
    <dbReference type="NCBI Taxonomy" id="670"/>
    <lineage>
        <taxon>Bacteria</taxon>
        <taxon>Pseudomonadati</taxon>
        <taxon>Pseudomonadota</taxon>
        <taxon>Gammaproteobacteria</taxon>
        <taxon>Vibrionales</taxon>
        <taxon>Vibrionaceae</taxon>
        <taxon>Vibrio</taxon>
    </lineage>
</organism>
<dbReference type="AlphaFoldDB" id="A0A227IZ60"/>
<gene>
    <name evidence="5" type="ORF">CA163_35565</name>
</gene>
<evidence type="ECO:0000313" key="6">
    <source>
        <dbReference type="Proteomes" id="UP000214596"/>
    </source>
</evidence>
<dbReference type="NCBIfam" id="TIGR03661">
    <property type="entry name" value="T1SS_VCA0849"/>
    <property type="match status" value="1"/>
</dbReference>
<feature type="domain" description="Peptidase M10 serralysin C-terminal" evidence="4">
    <location>
        <begin position="1"/>
        <end position="83"/>
    </location>
</feature>
<dbReference type="GO" id="GO:0005615">
    <property type="term" value="C:extracellular space"/>
    <property type="evidence" value="ECO:0007669"/>
    <property type="project" value="InterPro"/>
</dbReference>
<evidence type="ECO:0000256" key="3">
    <source>
        <dbReference type="ARBA" id="ARBA00022737"/>
    </source>
</evidence>
<name>A0A227IZ60_VIBPH</name>
<comment type="subcellular location">
    <subcellularLocation>
        <location evidence="1">Secreted</location>
    </subcellularLocation>
</comment>
<dbReference type="GO" id="GO:0005509">
    <property type="term" value="F:calcium ion binding"/>
    <property type="evidence" value="ECO:0007669"/>
    <property type="project" value="InterPro"/>
</dbReference>
<keyword evidence="2" id="KW-0964">Secreted</keyword>